<keyword evidence="1" id="KW-1133">Transmembrane helix</keyword>
<evidence type="ECO:0000313" key="2">
    <source>
        <dbReference type="EMBL" id="EFC97349.1"/>
    </source>
</evidence>
<evidence type="ECO:0000256" key="1">
    <source>
        <dbReference type="SAM" id="Phobius"/>
    </source>
</evidence>
<protein>
    <submittedName>
        <fullName evidence="2">Uncharacterized protein</fullName>
    </submittedName>
</protein>
<dbReference type="Proteomes" id="UP000004968">
    <property type="component" value="Unassembled WGS sequence"/>
</dbReference>
<sequence>MCYKGIKVINMIVFFARVFAALETVLGAIALHAAPCDFAGLVPLTAAAAGAVFI</sequence>
<accession>D3ALF6</accession>
<keyword evidence="1" id="KW-0812">Transmembrane</keyword>
<evidence type="ECO:0000313" key="3">
    <source>
        <dbReference type="Proteomes" id="UP000004968"/>
    </source>
</evidence>
<reference evidence="2 3" key="1">
    <citation type="submission" date="2010-01" db="EMBL/GenBank/DDBJ databases">
        <authorList>
            <person name="Weinstock G."/>
            <person name="Sodergren E."/>
            <person name="Clifton S."/>
            <person name="Fulton L."/>
            <person name="Fulton B."/>
            <person name="Courtney L."/>
            <person name="Fronick C."/>
            <person name="Harrison M."/>
            <person name="Strong C."/>
            <person name="Farmer C."/>
            <person name="Delahaunty K."/>
            <person name="Markovic C."/>
            <person name="Hall O."/>
            <person name="Minx P."/>
            <person name="Tomlinson C."/>
            <person name="Mitreva M."/>
            <person name="Nelson J."/>
            <person name="Hou S."/>
            <person name="Wollam A."/>
            <person name="Pepin K.H."/>
            <person name="Johnson M."/>
            <person name="Bhonagiri V."/>
            <person name="Nash W.E."/>
            <person name="Warren W."/>
            <person name="Chinwalla A."/>
            <person name="Mardis E.R."/>
            <person name="Wilson R.K."/>
        </authorList>
    </citation>
    <scope>NUCLEOTIDE SEQUENCE [LARGE SCALE GENOMIC DNA]</scope>
    <source>
        <strain evidence="2 3">DSM 13479</strain>
    </source>
</reference>
<proteinExistence type="predicted"/>
<keyword evidence="1" id="KW-0472">Membrane</keyword>
<dbReference type="EMBL" id="ACIO01000404">
    <property type="protein sequence ID" value="EFC97349.1"/>
    <property type="molecule type" value="Genomic_DNA"/>
</dbReference>
<gene>
    <name evidence="2" type="ORF">CLOSTHATH_04452</name>
</gene>
<feature type="transmembrane region" description="Helical" evidence="1">
    <location>
        <begin position="12"/>
        <end position="34"/>
    </location>
</feature>
<dbReference type="AlphaFoldDB" id="D3ALF6"/>
<organism evidence="2 3">
    <name type="scientific">Hungatella hathewayi DSM 13479</name>
    <dbReference type="NCBI Taxonomy" id="566550"/>
    <lineage>
        <taxon>Bacteria</taxon>
        <taxon>Bacillati</taxon>
        <taxon>Bacillota</taxon>
        <taxon>Clostridia</taxon>
        <taxon>Lachnospirales</taxon>
        <taxon>Lachnospiraceae</taxon>
        <taxon>Hungatella</taxon>
    </lineage>
</organism>
<dbReference type="HOGENOM" id="CLU_3044187_0_0_9"/>
<comment type="caution">
    <text evidence="2">The sequence shown here is derived from an EMBL/GenBank/DDBJ whole genome shotgun (WGS) entry which is preliminary data.</text>
</comment>
<name>D3ALF6_9FIRM</name>